<dbReference type="OrthoDB" id="9814202at2"/>
<protein>
    <submittedName>
        <fullName evidence="2">EAL domain, c-di-GMP-specific phosphodiesterase class I (Or its enzymatically inactive variant)</fullName>
    </submittedName>
</protein>
<proteinExistence type="predicted"/>
<dbReference type="EMBL" id="FQUP01000001">
    <property type="protein sequence ID" value="SHF29827.1"/>
    <property type="molecule type" value="Genomic_DNA"/>
</dbReference>
<dbReference type="Gene3D" id="3.30.450.40">
    <property type="match status" value="1"/>
</dbReference>
<dbReference type="PANTHER" id="PTHR33121:SF76">
    <property type="entry name" value="SIGNALING PROTEIN"/>
    <property type="match status" value="1"/>
</dbReference>
<dbReference type="STRING" id="1122133.SAMN02745157_2137"/>
<feature type="domain" description="EAL" evidence="1">
    <location>
        <begin position="160"/>
        <end position="403"/>
    </location>
</feature>
<evidence type="ECO:0000313" key="2">
    <source>
        <dbReference type="EMBL" id="SHF29827.1"/>
    </source>
</evidence>
<dbReference type="SUPFAM" id="SSF141868">
    <property type="entry name" value="EAL domain-like"/>
    <property type="match status" value="1"/>
</dbReference>
<dbReference type="InterPro" id="IPR050706">
    <property type="entry name" value="Cyclic-di-GMP_PDE-like"/>
</dbReference>
<keyword evidence="3" id="KW-1185">Reference proteome</keyword>
<dbReference type="SMART" id="SM00065">
    <property type="entry name" value="GAF"/>
    <property type="match status" value="1"/>
</dbReference>
<dbReference type="InterPro" id="IPR001633">
    <property type="entry name" value="EAL_dom"/>
</dbReference>
<dbReference type="InterPro" id="IPR003018">
    <property type="entry name" value="GAF"/>
</dbReference>
<dbReference type="Proteomes" id="UP000184485">
    <property type="component" value="Unassembled WGS sequence"/>
</dbReference>
<dbReference type="InterPro" id="IPR029016">
    <property type="entry name" value="GAF-like_dom_sf"/>
</dbReference>
<evidence type="ECO:0000259" key="1">
    <source>
        <dbReference type="PROSITE" id="PS50883"/>
    </source>
</evidence>
<accession>A0A1M5AI58</accession>
<dbReference type="Pfam" id="PF01590">
    <property type="entry name" value="GAF"/>
    <property type="match status" value="1"/>
</dbReference>
<dbReference type="SMART" id="SM00052">
    <property type="entry name" value="EAL"/>
    <property type="match status" value="1"/>
</dbReference>
<dbReference type="SUPFAM" id="SSF55781">
    <property type="entry name" value="GAF domain-like"/>
    <property type="match status" value="1"/>
</dbReference>
<reference evidence="2 3" key="1">
    <citation type="submission" date="2016-11" db="EMBL/GenBank/DDBJ databases">
        <authorList>
            <person name="Jaros S."/>
            <person name="Januszkiewicz K."/>
            <person name="Wedrychowicz H."/>
        </authorList>
    </citation>
    <scope>NUCLEOTIDE SEQUENCE [LARGE SCALE GENOMIC DNA]</scope>
    <source>
        <strain evidence="2 3">DSM 19436</strain>
    </source>
</reference>
<organism evidence="2 3">
    <name type="scientific">Kaistia soli DSM 19436</name>
    <dbReference type="NCBI Taxonomy" id="1122133"/>
    <lineage>
        <taxon>Bacteria</taxon>
        <taxon>Pseudomonadati</taxon>
        <taxon>Pseudomonadota</taxon>
        <taxon>Alphaproteobacteria</taxon>
        <taxon>Hyphomicrobiales</taxon>
        <taxon>Kaistiaceae</taxon>
        <taxon>Kaistia</taxon>
    </lineage>
</organism>
<evidence type="ECO:0000313" key="3">
    <source>
        <dbReference type="Proteomes" id="UP000184485"/>
    </source>
</evidence>
<name>A0A1M5AI58_9HYPH</name>
<dbReference type="PROSITE" id="PS50883">
    <property type="entry name" value="EAL"/>
    <property type="match status" value="1"/>
</dbReference>
<sequence length="429" mass="46403">MLKRLIAVPNDPSPQTLQFAIAAIREHLGMKIAYVSTFEGDLTVMRAVDAPGFEHLIKVNDSASLYAVYCRHILAGNLPELITDTSEFPLAMSLPLTEALPIGSHISVPLRDRNGVAIGMFCCLSPQPNSSLSQRDLQVMRVFADIIGEQVITELGLKRSARKRDDLIDGVIADRMFTAVFQPIWSLQTRRPVGVEALSRFSAMPYRSPDAWFADAVAAGRGVDLELEAVRVALPALRTLPPDLYLSVNASATTIRSGRMMDVLADLPLGRIIVELTEHEVVEDYDALVAALVPLRQAGLRIAIDDAGAGFASLQHILRLQPDIIKLDMSLTRSIDVDPARRALATAMVTFARETGATLIAEGVETRGECEALIGLGVQNAQGYFLGKPGELETTLTLLASPTSVKLSPARKARRASAQRIFASAVMAG</sequence>
<dbReference type="AlphaFoldDB" id="A0A1M5AI58"/>
<dbReference type="CDD" id="cd01948">
    <property type="entry name" value="EAL"/>
    <property type="match status" value="1"/>
</dbReference>
<dbReference type="Gene3D" id="3.20.20.450">
    <property type="entry name" value="EAL domain"/>
    <property type="match status" value="1"/>
</dbReference>
<dbReference type="InterPro" id="IPR035919">
    <property type="entry name" value="EAL_sf"/>
</dbReference>
<dbReference type="Pfam" id="PF00563">
    <property type="entry name" value="EAL"/>
    <property type="match status" value="1"/>
</dbReference>
<dbReference type="GO" id="GO:0071111">
    <property type="term" value="F:cyclic-guanylate-specific phosphodiesterase activity"/>
    <property type="evidence" value="ECO:0007669"/>
    <property type="project" value="InterPro"/>
</dbReference>
<dbReference type="RefSeq" id="WP_073052591.1">
    <property type="nucleotide sequence ID" value="NZ_FQUP01000001.1"/>
</dbReference>
<gene>
    <name evidence="2" type="ORF">SAMN02745157_2137</name>
</gene>
<dbReference type="PANTHER" id="PTHR33121">
    <property type="entry name" value="CYCLIC DI-GMP PHOSPHODIESTERASE PDEF"/>
    <property type="match status" value="1"/>
</dbReference>